<dbReference type="EMBL" id="CAKOAT010597375">
    <property type="protein sequence ID" value="CAH8383670.1"/>
    <property type="molecule type" value="Genomic_DNA"/>
</dbReference>
<evidence type="ECO:0000256" key="1">
    <source>
        <dbReference type="ARBA" id="ARBA00000900"/>
    </source>
</evidence>
<reference evidence="8 9" key="1">
    <citation type="submission" date="2022-03" db="EMBL/GenBank/DDBJ databases">
        <authorList>
            <person name="Macdonald S."/>
            <person name="Ahmed S."/>
            <person name="Newling K."/>
        </authorList>
    </citation>
    <scope>NUCLEOTIDE SEQUENCE [LARGE SCALE GENOMIC DNA]</scope>
</reference>
<keyword evidence="9" id="KW-1185">Reference proteome</keyword>
<dbReference type="EC" id="2.3.2.27" evidence="2"/>
<dbReference type="PROSITE" id="PS50089">
    <property type="entry name" value="ZF_RING_2"/>
    <property type="match status" value="1"/>
</dbReference>
<feature type="domain" description="RING-type" evidence="7">
    <location>
        <begin position="93"/>
        <end position="134"/>
    </location>
</feature>
<dbReference type="Proteomes" id="UP001642260">
    <property type="component" value="Unassembled WGS sequence"/>
</dbReference>
<evidence type="ECO:0000256" key="3">
    <source>
        <dbReference type="ARBA" id="ARBA00022723"/>
    </source>
</evidence>
<organism evidence="8 9">
    <name type="scientific">Eruca vesicaria subsp. sativa</name>
    <name type="common">Garden rocket</name>
    <name type="synonym">Eruca sativa</name>
    <dbReference type="NCBI Taxonomy" id="29727"/>
    <lineage>
        <taxon>Eukaryota</taxon>
        <taxon>Viridiplantae</taxon>
        <taxon>Streptophyta</taxon>
        <taxon>Embryophyta</taxon>
        <taxon>Tracheophyta</taxon>
        <taxon>Spermatophyta</taxon>
        <taxon>Magnoliopsida</taxon>
        <taxon>eudicotyledons</taxon>
        <taxon>Gunneridae</taxon>
        <taxon>Pentapetalae</taxon>
        <taxon>rosids</taxon>
        <taxon>malvids</taxon>
        <taxon>Brassicales</taxon>
        <taxon>Brassicaceae</taxon>
        <taxon>Brassiceae</taxon>
        <taxon>Eruca</taxon>
    </lineage>
</organism>
<dbReference type="SUPFAM" id="SSF57850">
    <property type="entry name" value="RING/U-box"/>
    <property type="match status" value="1"/>
</dbReference>
<protein>
    <recommendedName>
        <fullName evidence="2">RING-type E3 ubiquitin transferase</fullName>
        <ecNumber evidence="2">2.3.2.27</ecNumber>
    </recommendedName>
</protein>
<dbReference type="Gene3D" id="3.30.40.10">
    <property type="entry name" value="Zinc/RING finger domain, C3HC4 (zinc finger)"/>
    <property type="match status" value="1"/>
</dbReference>
<evidence type="ECO:0000256" key="4">
    <source>
        <dbReference type="ARBA" id="ARBA00022771"/>
    </source>
</evidence>
<evidence type="ECO:0000256" key="6">
    <source>
        <dbReference type="PROSITE-ProRule" id="PRU00175"/>
    </source>
</evidence>
<evidence type="ECO:0000256" key="2">
    <source>
        <dbReference type="ARBA" id="ARBA00012483"/>
    </source>
</evidence>
<dbReference type="GO" id="GO:0008270">
    <property type="term" value="F:zinc ion binding"/>
    <property type="evidence" value="ECO:0007669"/>
    <property type="project" value="UniProtKB-KW"/>
</dbReference>
<dbReference type="Pfam" id="PF13639">
    <property type="entry name" value="zf-RING_2"/>
    <property type="match status" value="1"/>
</dbReference>
<evidence type="ECO:0000256" key="5">
    <source>
        <dbReference type="ARBA" id="ARBA00022833"/>
    </source>
</evidence>
<name>A0ABC8LJD8_ERUVS</name>
<dbReference type="SMART" id="SM00184">
    <property type="entry name" value="RING"/>
    <property type="match status" value="1"/>
</dbReference>
<evidence type="ECO:0000313" key="9">
    <source>
        <dbReference type="Proteomes" id="UP001642260"/>
    </source>
</evidence>
<accession>A0ABC8LJD8</accession>
<gene>
    <name evidence="8" type="ORF">ERUC_LOCUS36153</name>
</gene>
<evidence type="ECO:0000313" key="8">
    <source>
        <dbReference type="EMBL" id="CAH8383670.1"/>
    </source>
</evidence>
<comment type="caution">
    <text evidence="8">The sequence shown here is derived from an EMBL/GenBank/DDBJ whole genome shotgun (WGS) entry which is preliminary data.</text>
</comment>
<keyword evidence="5" id="KW-0862">Zinc</keyword>
<proteinExistence type="predicted"/>
<dbReference type="AlphaFoldDB" id="A0ABC8LJD8"/>
<keyword evidence="4 6" id="KW-0863">Zinc-finger</keyword>
<sequence length="178" mass="19481">MSNTSDRGGNQLERRNYTCNECDMIITVLSSSTASSPYCPLCNVVSTFSSSTPFEVGPDDDHESEDNVEPIPTIEISSSTLRCSSSDDSTLPCAICREDFVIGESARRLPCDHLYHNDCIVPWLASHTSCPLCRHELPVAASGDDTSLTMLFDMLGLEDDLEEDMTAVTLDLDQSLDC</sequence>
<evidence type="ECO:0000259" key="7">
    <source>
        <dbReference type="PROSITE" id="PS50089"/>
    </source>
</evidence>
<dbReference type="InterPro" id="IPR013083">
    <property type="entry name" value="Znf_RING/FYVE/PHD"/>
</dbReference>
<dbReference type="InterPro" id="IPR001841">
    <property type="entry name" value="Znf_RING"/>
</dbReference>
<dbReference type="GO" id="GO:0061630">
    <property type="term" value="F:ubiquitin protein ligase activity"/>
    <property type="evidence" value="ECO:0007669"/>
    <property type="project" value="UniProtKB-EC"/>
</dbReference>
<keyword evidence="3" id="KW-0479">Metal-binding</keyword>
<dbReference type="PANTHER" id="PTHR15710:SF230">
    <property type="entry name" value="OS08G0464400 PROTEIN"/>
    <property type="match status" value="1"/>
</dbReference>
<comment type="catalytic activity">
    <reaction evidence="1">
        <text>S-ubiquitinyl-[E2 ubiquitin-conjugating enzyme]-L-cysteine + [acceptor protein]-L-lysine = [E2 ubiquitin-conjugating enzyme]-L-cysteine + N(6)-ubiquitinyl-[acceptor protein]-L-lysine.</text>
        <dbReference type="EC" id="2.3.2.27"/>
    </reaction>
</comment>
<dbReference type="PANTHER" id="PTHR15710">
    <property type="entry name" value="E3 UBIQUITIN-PROTEIN LIGASE PRAJA"/>
    <property type="match status" value="1"/>
</dbReference>